<dbReference type="EMBL" id="BMXT01000004">
    <property type="protein sequence ID" value="GGY33873.1"/>
    <property type="molecule type" value="Genomic_DNA"/>
</dbReference>
<keyword evidence="3 5" id="KW-1133">Transmembrane helix</keyword>
<name>A0ABQ3A5I8_9GAMM</name>
<comment type="subcellular location">
    <subcellularLocation>
        <location evidence="1">Membrane</location>
    </subcellularLocation>
</comment>
<dbReference type="RefSeq" id="WP_189442274.1">
    <property type="nucleotide sequence ID" value="NZ_BMXT01000004.1"/>
</dbReference>
<comment type="caution">
    <text evidence="6">The sequence shown here is derived from an EMBL/GenBank/DDBJ whole genome shotgun (WGS) entry which is preliminary data.</text>
</comment>
<evidence type="ECO:0000256" key="5">
    <source>
        <dbReference type="SAM" id="Phobius"/>
    </source>
</evidence>
<evidence type="ECO:0000313" key="6">
    <source>
        <dbReference type="EMBL" id="GGY33873.1"/>
    </source>
</evidence>
<evidence type="ECO:0000256" key="4">
    <source>
        <dbReference type="ARBA" id="ARBA00023136"/>
    </source>
</evidence>
<evidence type="ECO:0000256" key="2">
    <source>
        <dbReference type="ARBA" id="ARBA00022692"/>
    </source>
</evidence>
<protein>
    <submittedName>
        <fullName evidence="6">Membrane protein</fullName>
    </submittedName>
</protein>
<dbReference type="SUPFAM" id="SSF161084">
    <property type="entry name" value="MAPEG domain-like"/>
    <property type="match status" value="1"/>
</dbReference>
<dbReference type="Pfam" id="PF01124">
    <property type="entry name" value="MAPEG"/>
    <property type="match status" value="1"/>
</dbReference>
<proteinExistence type="predicted"/>
<dbReference type="Gene3D" id="1.20.120.550">
    <property type="entry name" value="Membrane associated eicosanoid/glutathione metabolism-like domain"/>
    <property type="match status" value="1"/>
</dbReference>
<dbReference type="InterPro" id="IPR023352">
    <property type="entry name" value="MAPEG-like_dom_sf"/>
</dbReference>
<accession>A0ABQ3A5I8</accession>
<keyword evidence="2 5" id="KW-0812">Transmembrane</keyword>
<organism evidence="6 7">
    <name type="scientific">Rhodanobacter panaciterrae</name>
    <dbReference type="NCBI Taxonomy" id="490572"/>
    <lineage>
        <taxon>Bacteria</taxon>
        <taxon>Pseudomonadati</taxon>
        <taxon>Pseudomonadota</taxon>
        <taxon>Gammaproteobacteria</taxon>
        <taxon>Lysobacterales</taxon>
        <taxon>Rhodanobacteraceae</taxon>
        <taxon>Rhodanobacter</taxon>
    </lineage>
</organism>
<reference evidence="7" key="1">
    <citation type="journal article" date="2019" name="Int. J. Syst. Evol. Microbiol.">
        <title>The Global Catalogue of Microorganisms (GCM) 10K type strain sequencing project: providing services to taxonomists for standard genome sequencing and annotation.</title>
        <authorList>
            <consortium name="The Broad Institute Genomics Platform"/>
            <consortium name="The Broad Institute Genome Sequencing Center for Infectious Disease"/>
            <person name="Wu L."/>
            <person name="Ma J."/>
        </authorList>
    </citation>
    <scope>NUCLEOTIDE SEQUENCE [LARGE SCALE GENOMIC DNA]</scope>
    <source>
        <strain evidence="7">KCTC 22232</strain>
    </source>
</reference>
<sequence>MTTELSMLCWSVVLGLLQIAIAATFSVSQRGLGWAAGARDAVLPPLTGIGGRFDRARANFLETFPLFLAVVLITHLLQRHDSMTVLGAQLYFWSRLIYVPLYAAGIAYVRTLAWAVSIVGIVLLLTALF</sequence>
<evidence type="ECO:0000256" key="1">
    <source>
        <dbReference type="ARBA" id="ARBA00004370"/>
    </source>
</evidence>
<evidence type="ECO:0000313" key="7">
    <source>
        <dbReference type="Proteomes" id="UP000621898"/>
    </source>
</evidence>
<feature type="transmembrane region" description="Helical" evidence="5">
    <location>
        <begin position="111"/>
        <end position="128"/>
    </location>
</feature>
<dbReference type="PANTHER" id="PTHR35371:SF1">
    <property type="entry name" value="BLR7753 PROTEIN"/>
    <property type="match status" value="1"/>
</dbReference>
<gene>
    <name evidence="6" type="ORF">GCM10008098_29040</name>
</gene>
<dbReference type="InterPro" id="IPR001129">
    <property type="entry name" value="Membr-assoc_MAPEG"/>
</dbReference>
<dbReference type="PANTHER" id="PTHR35371">
    <property type="entry name" value="INNER MEMBRANE PROTEIN"/>
    <property type="match status" value="1"/>
</dbReference>
<keyword evidence="4 5" id="KW-0472">Membrane</keyword>
<evidence type="ECO:0000256" key="3">
    <source>
        <dbReference type="ARBA" id="ARBA00022989"/>
    </source>
</evidence>
<dbReference type="Proteomes" id="UP000621898">
    <property type="component" value="Unassembled WGS sequence"/>
</dbReference>
<keyword evidence="7" id="KW-1185">Reference proteome</keyword>